<dbReference type="PANTHER" id="PTHR10953:SF102">
    <property type="entry name" value="ADENYLYLTRANSFERASE AND SULFURTRANSFERASE MOCS3"/>
    <property type="match status" value="1"/>
</dbReference>
<gene>
    <name evidence="3" type="ORF">AZE34_07125</name>
    <name evidence="4" type="ORF">J7T32_008605</name>
</gene>
<dbReference type="Proteomes" id="UP000665944">
    <property type="component" value="Unassembled WGS sequence"/>
</dbReference>
<feature type="domain" description="THIF-type NAD/FAD binding fold" evidence="2">
    <location>
        <begin position="4"/>
        <end position="239"/>
    </location>
</feature>
<dbReference type="EMBL" id="JAGHKT020000012">
    <property type="protein sequence ID" value="MCM5672800.1"/>
    <property type="molecule type" value="Genomic_DNA"/>
</dbReference>
<accession>A0A3S7GW42</accession>
<keyword evidence="5" id="KW-1185">Reference proteome</keyword>
<dbReference type="CDD" id="cd00757">
    <property type="entry name" value="ThiF_MoeB_HesA_family"/>
    <property type="match status" value="1"/>
</dbReference>
<dbReference type="InterPro" id="IPR045886">
    <property type="entry name" value="ThiF/MoeB/HesA"/>
</dbReference>
<evidence type="ECO:0000313" key="3">
    <source>
        <dbReference type="EMBL" id="AVI06539.1"/>
    </source>
</evidence>
<comment type="similarity">
    <text evidence="1">Belongs to the HesA/MoeB/ThiF family.</text>
</comment>
<reference evidence="4 5" key="2">
    <citation type="submission" date="2022-06" db="EMBL/GenBank/DDBJ databases">
        <title>Staphylococcus hominis ShoR14 genome sequence.</title>
        <authorList>
            <person name="Yeo C.C."/>
            <person name="Chew C.H."/>
            <person name="Che Hamzah A.M."/>
            <person name="Al-Trad E.I."/>
        </authorList>
    </citation>
    <scope>NUCLEOTIDE SEQUENCE [LARGE SCALE GENOMIC DNA]</scope>
    <source>
        <strain evidence="4 5">ShoR14</strain>
    </source>
</reference>
<evidence type="ECO:0000313" key="4">
    <source>
        <dbReference type="EMBL" id="MCM5672800.1"/>
    </source>
</evidence>
<evidence type="ECO:0000259" key="2">
    <source>
        <dbReference type="Pfam" id="PF00899"/>
    </source>
</evidence>
<reference evidence="3" key="1">
    <citation type="submission" date="2016-02" db="EMBL/GenBank/DDBJ databases">
        <title>Genomic sequence of a clinical Staphylococcus hominis isolate.</title>
        <authorList>
            <person name="McClure J.M."/>
            <person name="Zhang K."/>
        </authorList>
    </citation>
    <scope>NUCLEOTIDE SEQUENCE</scope>
    <source>
        <strain evidence="3">C34847</strain>
    </source>
</reference>
<keyword evidence="4" id="KW-0548">Nucleotidyltransferase</keyword>
<dbReference type="PANTHER" id="PTHR10953">
    <property type="entry name" value="UBIQUITIN-ACTIVATING ENZYME E1"/>
    <property type="match status" value="1"/>
</dbReference>
<dbReference type="GO" id="GO:0004792">
    <property type="term" value="F:thiosulfate-cyanide sulfurtransferase activity"/>
    <property type="evidence" value="ECO:0007669"/>
    <property type="project" value="TreeGrafter"/>
</dbReference>
<dbReference type="GO" id="GO:0005829">
    <property type="term" value="C:cytosol"/>
    <property type="evidence" value="ECO:0007669"/>
    <property type="project" value="TreeGrafter"/>
</dbReference>
<dbReference type="InterPro" id="IPR035985">
    <property type="entry name" value="Ubiquitin-activating_enz"/>
</dbReference>
<evidence type="ECO:0000313" key="5">
    <source>
        <dbReference type="Proteomes" id="UP000665944"/>
    </source>
</evidence>
<keyword evidence="4" id="KW-0808">Transferase</keyword>
<dbReference type="EMBL" id="CP014567">
    <property type="protein sequence ID" value="AVI06539.1"/>
    <property type="molecule type" value="Genomic_DNA"/>
</dbReference>
<evidence type="ECO:0000256" key="1">
    <source>
        <dbReference type="ARBA" id="ARBA00009919"/>
    </source>
</evidence>
<proteinExistence type="inferred from homology"/>
<dbReference type="Gene3D" id="3.40.50.720">
    <property type="entry name" value="NAD(P)-binding Rossmann-like Domain"/>
    <property type="match status" value="1"/>
</dbReference>
<dbReference type="RefSeq" id="WP_017175038.1">
    <property type="nucleotide sequence ID" value="NZ_CP014567.1"/>
</dbReference>
<dbReference type="AlphaFoldDB" id="A0A3S7GW42"/>
<dbReference type="Pfam" id="PF00899">
    <property type="entry name" value="ThiF"/>
    <property type="match status" value="1"/>
</dbReference>
<dbReference type="GO" id="GO:0016779">
    <property type="term" value="F:nucleotidyltransferase activity"/>
    <property type="evidence" value="ECO:0007669"/>
    <property type="project" value="UniProtKB-KW"/>
</dbReference>
<dbReference type="InterPro" id="IPR000594">
    <property type="entry name" value="ThiF_NAD_FAD-bd"/>
</dbReference>
<dbReference type="FunFam" id="3.40.50.720:FF:000080">
    <property type="entry name" value="Thiazole biosynthesis adenylyltransferase ThiF"/>
    <property type="match status" value="1"/>
</dbReference>
<sequence>MQRYNRQLRYHAFGEEGQNALSNATILILGAGALGSHVAELLARMGAHHLAIVDMDIVELSNLHRQALYTEDDAHNMVPKVHAVKQKIEHINSNVNVQTYYQEIDSTTIEDILKAVNPDIVIDGMDHFKIRYLINEACQKHHIPWVYGAAVGSKGTVYGIDFKGPCLKCLLKQIPTSAESCAINGVLPPVITQVASYEVTEAIRYLSGHGFSHKLITLDTFHIDYKALNIDILKDDECDVCGKGHYKLLETKQQQNIESLCGKTYLFRYQPTVFDYAEHFPGDIVKSTSFAKLIKDGNYDITLFKDGRMNVYGVEDDNEAEQLYHQYLKSLK</sequence>
<name>A0A3S7GW42_STAHO</name>
<dbReference type="GO" id="GO:0008146">
    <property type="term" value="F:sulfotransferase activity"/>
    <property type="evidence" value="ECO:0007669"/>
    <property type="project" value="TreeGrafter"/>
</dbReference>
<dbReference type="SUPFAM" id="SSF69572">
    <property type="entry name" value="Activating enzymes of the ubiquitin-like proteins"/>
    <property type="match status" value="1"/>
</dbReference>
<organism evidence="3">
    <name type="scientific">Staphylococcus hominis</name>
    <dbReference type="NCBI Taxonomy" id="1290"/>
    <lineage>
        <taxon>Bacteria</taxon>
        <taxon>Bacillati</taxon>
        <taxon>Bacillota</taxon>
        <taxon>Bacilli</taxon>
        <taxon>Bacillales</taxon>
        <taxon>Staphylococcaceae</taxon>
        <taxon>Staphylococcus</taxon>
    </lineage>
</organism>
<dbReference type="GO" id="GO:0008641">
    <property type="term" value="F:ubiquitin-like modifier activating enzyme activity"/>
    <property type="evidence" value="ECO:0007669"/>
    <property type="project" value="InterPro"/>
</dbReference>
<protein>
    <submittedName>
        <fullName evidence="4">ThiF family adenylyltransferase</fullName>
    </submittedName>
    <submittedName>
        <fullName evidence="3">Thiamine/molybdopterin biosynthesis protein</fullName>
    </submittedName>
</protein>